<dbReference type="Proteomes" id="UP000542695">
    <property type="component" value="Unassembled WGS sequence"/>
</dbReference>
<dbReference type="RefSeq" id="WP_177011016.1">
    <property type="nucleotide sequence ID" value="NZ_JACARV010000080.1"/>
</dbReference>
<name>A0A7Y7ZFL1_PSEPU</name>
<accession>A0A7Y7ZFL1</accession>
<gene>
    <name evidence="1" type="ORF">HX798_22905</name>
</gene>
<evidence type="ECO:0000313" key="2">
    <source>
        <dbReference type="Proteomes" id="UP000542695"/>
    </source>
</evidence>
<dbReference type="AlphaFoldDB" id="A0A7Y7ZFL1"/>
<organism evidence="1 2">
    <name type="scientific">Pseudomonas putida</name>
    <name type="common">Arthrobacter siderocapsulatus</name>
    <dbReference type="NCBI Taxonomy" id="303"/>
    <lineage>
        <taxon>Bacteria</taxon>
        <taxon>Pseudomonadati</taxon>
        <taxon>Pseudomonadota</taxon>
        <taxon>Gammaproteobacteria</taxon>
        <taxon>Pseudomonadales</taxon>
        <taxon>Pseudomonadaceae</taxon>
        <taxon>Pseudomonas</taxon>
    </lineage>
</organism>
<protein>
    <submittedName>
        <fullName evidence="1">Uncharacterized protein</fullName>
    </submittedName>
</protein>
<proteinExistence type="predicted"/>
<sequence length="257" mass="28422">MISQRTRYSLAQFLALQTPSVSVVLFGKHNIHPTLYPIDLLISLIQVVRDQSDRNLLLILQEIIATPSSLRANVSPKSVFDERIHDLTQCLLIDGYSVEDKRLVQTDPSISDAAPIEDDLIIALRDSAGLQREAIIDKINDSAEAFRSSPPDYNAALTNARVALEALAVDIAAEVASQLKATDMYDPAKWGDVIRFLRSSGEITLEEEKGLAGVFGFLSSGAHRPVGVPENHMARLGRTFALNMCWFLVQNRIIRRG</sequence>
<evidence type="ECO:0000313" key="1">
    <source>
        <dbReference type="EMBL" id="NWC83115.1"/>
    </source>
</evidence>
<comment type="caution">
    <text evidence="1">The sequence shown here is derived from an EMBL/GenBank/DDBJ whole genome shotgun (WGS) entry which is preliminary data.</text>
</comment>
<reference evidence="1 2" key="1">
    <citation type="submission" date="2020-04" db="EMBL/GenBank/DDBJ databases">
        <title>Molecular characterization of pseudomonads from Agaricus bisporus reveal novel blotch 2 pathogens in Western Europe.</title>
        <authorList>
            <person name="Taparia T."/>
            <person name="Krijger M."/>
            <person name="Haynes E."/>
            <person name="Elpinstone J.G."/>
            <person name="Noble R."/>
            <person name="Van Der Wolf J."/>
        </authorList>
    </citation>
    <scope>NUCLEOTIDE SEQUENCE [LARGE SCALE GENOMIC DNA]</scope>
    <source>
        <strain evidence="1 2">P7765</strain>
    </source>
</reference>
<dbReference type="EMBL" id="JACARV010000080">
    <property type="protein sequence ID" value="NWC83115.1"/>
    <property type="molecule type" value="Genomic_DNA"/>
</dbReference>